<dbReference type="AlphaFoldDB" id="A0A9J6BUN5"/>
<accession>A0A9J6BUN5</accession>
<dbReference type="GO" id="GO:0008270">
    <property type="term" value="F:zinc ion binding"/>
    <property type="evidence" value="ECO:0007669"/>
    <property type="project" value="UniProtKB-UniRule"/>
</dbReference>
<dbReference type="InterPro" id="IPR034035">
    <property type="entry name" value="Astacin-like_dom"/>
</dbReference>
<protein>
    <recommendedName>
        <fullName evidence="7">Metalloendopeptidase</fullName>
        <ecNumber evidence="7">3.4.24.-</ecNumber>
    </recommendedName>
</protein>
<dbReference type="PANTHER" id="PTHR10127:SF780">
    <property type="entry name" value="METALLOENDOPEPTIDASE"/>
    <property type="match status" value="1"/>
</dbReference>
<keyword evidence="5 6" id="KW-0482">Metalloprotease</keyword>
<reference evidence="9" key="1">
    <citation type="submission" date="2021-03" db="EMBL/GenBank/DDBJ databases">
        <title>Chromosome level genome of the anhydrobiotic midge Polypedilum vanderplanki.</title>
        <authorList>
            <person name="Yoshida Y."/>
            <person name="Kikawada T."/>
            <person name="Gusev O."/>
        </authorList>
    </citation>
    <scope>NUCLEOTIDE SEQUENCE</scope>
    <source>
        <strain evidence="9">NIAS01</strain>
        <tissue evidence="9">Whole body or cell culture</tissue>
    </source>
</reference>
<dbReference type="EC" id="3.4.24.-" evidence="7"/>
<dbReference type="Pfam" id="PF01400">
    <property type="entry name" value="Astacin"/>
    <property type="match status" value="1"/>
</dbReference>
<dbReference type="InterPro" id="IPR024079">
    <property type="entry name" value="MetalloPept_cat_dom_sf"/>
</dbReference>
<name>A0A9J6BUN5_POLVA</name>
<dbReference type="PANTHER" id="PTHR10127">
    <property type="entry name" value="DISCOIDIN, CUB, EGF, LAMININ , AND ZINC METALLOPROTEASE DOMAIN CONTAINING"/>
    <property type="match status" value="1"/>
</dbReference>
<feature type="binding site" evidence="6">
    <location>
        <position position="164"/>
    </location>
    <ligand>
        <name>Zn(2+)</name>
        <dbReference type="ChEBI" id="CHEBI:29105"/>
        <note>catalytic</note>
    </ligand>
</feature>
<dbReference type="Proteomes" id="UP001107558">
    <property type="component" value="Chromosome 3"/>
</dbReference>
<feature type="domain" description="Peptidase M12A" evidence="8">
    <location>
        <begin position="70"/>
        <end position="267"/>
    </location>
</feature>
<evidence type="ECO:0000256" key="3">
    <source>
        <dbReference type="ARBA" id="ARBA00022801"/>
    </source>
</evidence>
<keyword evidence="3 6" id="KW-0378">Hydrolase</keyword>
<organism evidence="9 10">
    <name type="scientific">Polypedilum vanderplanki</name>
    <name type="common">Sleeping chironomid midge</name>
    <dbReference type="NCBI Taxonomy" id="319348"/>
    <lineage>
        <taxon>Eukaryota</taxon>
        <taxon>Metazoa</taxon>
        <taxon>Ecdysozoa</taxon>
        <taxon>Arthropoda</taxon>
        <taxon>Hexapoda</taxon>
        <taxon>Insecta</taxon>
        <taxon>Pterygota</taxon>
        <taxon>Neoptera</taxon>
        <taxon>Endopterygota</taxon>
        <taxon>Diptera</taxon>
        <taxon>Nematocera</taxon>
        <taxon>Chironomoidea</taxon>
        <taxon>Chironomidae</taxon>
        <taxon>Chironominae</taxon>
        <taxon>Polypedilum</taxon>
        <taxon>Polypedilum</taxon>
    </lineage>
</organism>
<dbReference type="GO" id="GO:0006508">
    <property type="term" value="P:proteolysis"/>
    <property type="evidence" value="ECO:0007669"/>
    <property type="project" value="UniProtKB-KW"/>
</dbReference>
<evidence type="ECO:0000256" key="7">
    <source>
        <dbReference type="RuleBase" id="RU361183"/>
    </source>
</evidence>
<evidence type="ECO:0000256" key="6">
    <source>
        <dbReference type="PROSITE-ProRule" id="PRU01211"/>
    </source>
</evidence>
<dbReference type="EMBL" id="JADBJN010000003">
    <property type="protein sequence ID" value="KAG5673253.1"/>
    <property type="molecule type" value="Genomic_DNA"/>
</dbReference>
<dbReference type="Gene3D" id="3.40.390.10">
    <property type="entry name" value="Collagenase (Catalytic Domain)"/>
    <property type="match status" value="1"/>
</dbReference>
<dbReference type="PROSITE" id="PS51864">
    <property type="entry name" value="ASTACIN"/>
    <property type="match status" value="1"/>
</dbReference>
<dbReference type="OrthoDB" id="291007at2759"/>
<evidence type="ECO:0000259" key="8">
    <source>
        <dbReference type="PROSITE" id="PS51864"/>
    </source>
</evidence>
<keyword evidence="2 6" id="KW-0479">Metal-binding</keyword>
<feature type="binding site" evidence="6">
    <location>
        <position position="168"/>
    </location>
    <ligand>
        <name>Zn(2+)</name>
        <dbReference type="ChEBI" id="CHEBI:29105"/>
        <note>catalytic</note>
    </ligand>
</feature>
<evidence type="ECO:0000256" key="4">
    <source>
        <dbReference type="ARBA" id="ARBA00022833"/>
    </source>
</evidence>
<comment type="caution">
    <text evidence="6">Lacks conserved residue(s) required for the propagation of feature annotation.</text>
</comment>
<keyword evidence="7" id="KW-0732">Signal</keyword>
<evidence type="ECO:0000313" key="10">
    <source>
        <dbReference type="Proteomes" id="UP001107558"/>
    </source>
</evidence>
<gene>
    <name evidence="9" type="ORF">PVAND_003316</name>
</gene>
<keyword evidence="1 6" id="KW-0645">Protease</keyword>
<dbReference type="SUPFAM" id="SSF55486">
    <property type="entry name" value="Metalloproteases ('zincins'), catalytic domain"/>
    <property type="match status" value="1"/>
</dbReference>
<dbReference type="InterPro" id="IPR006026">
    <property type="entry name" value="Peptidase_Metallo"/>
</dbReference>
<evidence type="ECO:0000256" key="2">
    <source>
        <dbReference type="ARBA" id="ARBA00022723"/>
    </source>
</evidence>
<comment type="cofactor">
    <cofactor evidence="6 7">
        <name>Zn(2+)</name>
        <dbReference type="ChEBI" id="CHEBI:29105"/>
    </cofactor>
    <text evidence="6 7">Binds 1 zinc ion per subunit.</text>
</comment>
<keyword evidence="10" id="KW-1185">Reference proteome</keyword>
<dbReference type="PRINTS" id="PR00480">
    <property type="entry name" value="ASTACIN"/>
</dbReference>
<evidence type="ECO:0000256" key="1">
    <source>
        <dbReference type="ARBA" id="ARBA00022670"/>
    </source>
</evidence>
<sequence>MKFLITQTVLFCTFSLLYAAPVDEAPVEEVIEGEGEDNGVGEYGEHYQGDIILTPEQEEELANDGRDSKTGILNTNARWPKVNGYVQVPYVITGFSSGDISKIRTGMNDIESKTCVRFIARSNQANFIRIISGSGCYSYIGRIGGQQDVSLQSSGCLSHGTIMHELIHALGYDHMQNHYQRDTLVRINWENIQDGRSYNFNKVNPNTFGDFGTSYDLDSVMHYGGYSFSKNGRLTIQTLNSGNQGRIGQRTRLSDGDIARIKNMYGC</sequence>
<proteinExistence type="predicted"/>
<dbReference type="InterPro" id="IPR001506">
    <property type="entry name" value="Peptidase_M12A"/>
</dbReference>
<keyword evidence="4 6" id="KW-0862">Zinc</keyword>
<feature type="signal peptide" evidence="7">
    <location>
        <begin position="1"/>
        <end position="19"/>
    </location>
</feature>
<comment type="caution">
    <text evidence="9">The sequence shown here is derived from an EMBL/GenBank/DDBJ whole genome shotgun (WGS) entry which is preliminary data.</text>
</comment>
<evidence type="ECO:0000256" key="5">
    <source>
        <dbReference type="ARBA" id="ARBA00023049"/>
    </source>
</evidence>
<feature type="active site" evidence="6">
    <location>
        <position position="165"/>
    </location>
</feature>
<dbReference type="CDD" id="cd04280">
    <property type="entry name" value="ZnMc_astacin_like"/>
    <property type="match status" value="1"/>
</dbReference>
<evidence type="ECO:0000313" key="9">
    <source>
        <dbReference type="EMBL" id="KAG5673253.1"/>
    </source>
</evidence>
<dbReference type="SMART" id="SM00235">
    <property type="entry name" value="ZnMc"/>
    <property type="match status" value="1"/>
</dbReference>
<feature type="chain" id="PRO_5039961810" description="Metalloendopeptidase" evidence="7">
    <location>
        <begin position="20"/>
        <end position="267"/>
    </location>
</feature>
<dbReference type="GO" id="GO:0004222">
    <property type="term" value="F:metalloendopeptidase activity"/>
    <property type="evidence" value="ECO:0007669"/>
    <property type="project" value="UniProtKB-UniRule"/>
</dbReference>
<feature type="binding site" evidence="6">
    <location>
        <position position="174"/>
    </location>
    <ligand>
        <name>Zn(2+)</name>
        <dbReference type="ChEBI" id="CHEBI:29105"/>
        <note>catalytic</note>
    </ligand>
</feature>